<dbReference type="PANTHER" id="PTHR30204">
    <property type="entry name" value="REDOX-CYCLING DRUG-SENSING TRANSCRIPTIONAL ACTIVATOR SOXR"/>
    <property type="match status" value="1"/>
</dbReference>
<dbReference type="InterPro" id="IPR009061">
    <property type="entry name" value="DNA-bd_dom_put_sf"/>
</dbReference>
<dbReference type="AlphaFoldDB" id="D0LTN8"/>
<evidence type="ECO:0000313" key="3">
    <source>
        <dbReference type="EMBL" id="ACY15732.1"/>
    </source>
</evidence>
<dbReference type="RefSeq" id="WP_012828332.1">
    <property type="nucleotide sequence ID" value="NC_013440.1"/>
</dbReference>
<gene>
    <name evidence="3" type="ordered locus">Hoch_3230</name>
</gene>
<sequence length="249" mass="27911">MSRAASTRAAAPSEGEWPYRMKELCALTGLSRQAIHFYIQQGLVPPGHKTGRNMAYYGEEHLARLKLVRKLQHERFLPLKAIKALLDGSNDDFAPAQRAVLREVKARLPEPALRAPEGGHTVAAEDACRAHGVRLAELERMAEIGLLAVFEDAGARRLAADDVWLLELWGRFRRMGFTEELGFSVELLRGYEVAMTTLFEHEKHLMLSALDKLTPERAAALLEQGLALAHEFLARYHAAQVRNFFAAME</sequence>
<evidence type="ECO:0000256" key="1">
    <source>
        <dbReference type="ARBA" id="ARBA00023125"/>
    </source>
</evidence>
<accession>D0LTN8</accession>
<proteinExistence type="predicted"/>
<organism evidence="3 4">
    <name type="scientific">Haliangium ochraceum (strain DSM 14365 / JCM 11303 / SMP-2)</name>
    <dbReference type="NCBI Taxonomy" id="502025"/>
    <lineage>
        <taxon>Bacteria</taxon>
        <taxon>Pseudomonadati</taxon>
        <taxon>Myxococcota</taxon>
        <taxon>Polyangia</taxon>
        <taxon>Haliangiales</taxon>
        <taxon>Kofleriaceae</taxon>
        <taxon>Haliangium</taxon>
    </lineage>
</organism>
<dbReference type="SUPFAM" id="SSF46955">
    <property type="entry name" value="Putative DNA-binding domain"/>
    <property type="match status" value="1"/>
</dbReference>
<dbReference type="Proteomes" id="UP000001880">
    <property type="component" value="Chromosome"/>
</dbReference>
<evidence type="ECO:0000259" key="2">
    <source>
        <dbReference type="PROSITE" id="PS50937"/>
    </source>
</evidence>
<dbReference type="SMART" id="SM00422">
    <property type="entry name" value="HTH_MERR"/>
    <property type="match status" value="1"/>
</dbReference>
<name>D0LTN8_HALO1</name>
<dbReference type="STRING" id="502025.Hoch_3230"/>
<dbReference type="EMBL" id="CP001804">
    <property type="protein sequence ID" value="ACY15732.1"/>
    <property type="molecule type" value="Genomic_DNA"/>
</dbReference>
<dbReference type="InterPro" id="IPR047057">
    <property type="entry name" value="MerR_fam"/>
</dbReference>
<dbReference type="GO" id="GO:0003677">
    <property type="term" value="F:DNA binding"/>
    <property type="evidence" value="ECO:0007669"/>
    <property type="project" value="UniProtKB-KW"/>
</dbReference>
<dbReference type="HOGENOM" id="CLU_101710_0_0_7"/>
<keyword evidence="4" id="KW-1185">Reference proteome</keyword>
<protein>
    <submittedName>
        <fullName evidence="3">Transcriptional regulator, MerR family</fullName>
    </submittedName>
</protein>
<dbReference type="Pfam" id="PF13411">
    <property type="entry name" value="MerR_1"/>
    <property type="match status" value="1"/>
</dbReference>
<dbReference type="PANTHER" id="PTHR30204:SF93">
    <property type="entry name" value="HTH MERR-TYPE DOMAIN-CONTAINING PROTEIN"/>
    <property type="match status" value="1"/>
</dbReference>
<dbReference type="OrthoDB" id="9802944at2"/>
<keyword evidence="1" id="KW-0238">DNA-binding</keyword>
<dbReference type="KEGG" id="hoh:Hoch_3230"/>
<reference evidence="3 4" key="1">
    <citation type="journal article" date="2010" name="Stand. Genomic Sci.">
        <title>Complete genome sequence of Haliangium ochraceum type strain (SMP-2).</title>
        <authorList>
            <consortium name="US DOE Joint Genome Institute (JGI-PGF)"/>
            <person name="Ivanova N."/>
            <person name="Daum C."/>
            <person name="Lang E."/>
            <person name="Abt B."/>
            <person name="Kopitz M."/>
            <person name="Saunders E."/>
            <person name="Lapidus A."/>
            <person name="Lucas S."/>
            <person name="Glavina Del Rio T."/>
            <person name="Nolan M."/>
            <person name="Tice H."/>
            <person name="Copeland A."/>
            <person name="Cheng J.F."/>
            <person name="Chen F."/>
            <person name="Bruce D."/>
            <person name="Goodwin L."/>
            <person name="Pitluck S."/>
            <person name="Mavromatis K."/>
            <person name="Pati A."/>
            <person name="Mikhailova N."/>
            <person name="Chen A."/>
            <person name="Palaniappan K."/>
            <person name="Land M."/>
            <person name="Hauser L."/>
            <person name="Chang Y.J."/>
            <person name="Jeffries C.D."/>
            <person name="Detter J.C."/>
            <person name="Brettin T."/>
            <person name="Rohde M."/>
            <person name="Goker M."/>
            <person name="Bristow J."/>
            <person name="Markowitz V."/>
            <person name="Eisen J.A."/>
            <person name="Hugenholtz P."/>
            <person name="Kyrpides N.C."/>
            <person name="Klenk H.P."/>
        </authorList>
    </citation>
    <scope>NUCLEOTIDE SEQUENCE [LARGE SCALE GENOMIC DNA]</scope>
    <source>
        <strain evidence="4">DSM 14365 / CIP 107738 / JCM 11303 / AJ 13395 / SMP-2</strain>
    </source>
</reference>
<feature type="domain" description="HTH merR-type" evidence="2">
    <location>
        <begin position="18"/>
        <end position="88"/>
    </location>
</feature>
<dbReference type="InterPro" id="IPR000551">
    <property type="entry name" value="MerR-type_HTH_dom"/>
</dbReference>
<dbReference type="PROSITE" id="PS50937">
    <property type="entry name" value="HTH_MERR_2"/>
    <property type="match status" value="1"/>
</dbReference>
<dbReference type="GO" id="GO:0003700">
    <property type="term" value="F:DNA-binding transcription factor activity"/>
    <property type="evidence" value="ECO:0007669"/>
    <property type="project" value="InterPro"/>
</dbReference>
<dbReference type="Gene3D" id="1.10.1660.10">
    <property type="match status" value="1"/>
</dbReference>
<evidence type="ECO:0000313" key="4">
    <source>
        <dbReference type="Proteomes" id="UP000001880"/>
    </source>
</evidence>
<dbReference type="eggNOG" id="COG0789">
    <property type="taxonomic scope" value="Bacteria"/>
</dbReference>